<organism evidence="7 8">
    <name type="scientific">Solihabitans fulvus</name>
    <dbReference type="NCBI Taxonomy" id="1892852"/>
    <lineage>
        <taxon>Bacteria</taxon>
        <taxon>Bacillati</taxon>
        <taxon>Actinomycetota</taxon>
        <taxon>Actinomycetes</taxon>
        <taxon>Pseudonocardiales</taxon>
        <taxon>Pseudonocardiaceae</taxon>
        <taxon>Solihabitans</taxon>
    </lineage>
</organism>
<dbReference type="GO" id="GO:0004357">
    <property type="term" value="F:glutamate-cysteine ligase activity"/>
    <property type="evidence" value="ECO:0007669"/>
    <property type="project" value="UniProtKB-EC"/>
</dbReference>
<evidence type="ECO:0000313" key="8">
    <source>
        <dbReference type="Proteomes" id="UP000323454"/>
    </source>
</evidence>
<comment type="catalytic activity">
    <reaction evidence="4 5">
        <text>L-cysteine + L-glutamate + ATP = gamma-L-glutamyl-L-cysteine + ADP + phosphate + H(+)</text>
        <dbReference type="Rhea" id="RHEA:13285"/>
        <dbReference type="ChEBI" id="CHEBI:15378"/>
        <dbReference type="ChEBI" id="CHEBI:29985"/>
        <dbReference type="ChEBI" id="CHEBI:30616"/>
        <dbReference type="ChEBI" id="CHEBI:35235"/>
        <dbReference type="ChEBI" id="CHEBI:43474"/>
        <dbReference type="ChEBI" id="CHEBI:58173"/>
        <dbReference type="ChEBI" id="CHEBI:456216"/>
        <dbReference type="EC" id="6.3.2.2"/>
    </reaction>
</comment>
<comment type="caution">
    <text evidence="7">The sequence shown here is derived from an EMBL/GenBank/DDBJ whole genome shotgun (WGS) entry which is preliminary data.</text>
</comment>
<dbReference type="GO" id="GO:0042398">
    <property type="term" value="P:modified amino acid biosynthetic process"/>
    <property type="evidence" value="ECO:0007669"/>
    <property type="project" value="InterPro"/>
</dbReference>
<dbReference type="HAMAP" id="MF_01609">
    <property type="entry name" value="Glu_cys_ligase_2"/>
    <property type="match status" value="1"/>
</dbReference>
<dbReference type="Gene3D" id="3.30.590.20">
    <property type="match status" value="1"/>
</dbReference>
<dbReference type="InterPro" id="IPR014746">
    <property type="entry name" value="Gln_synth/guanido_kin_cat_dom"/>
</dbReference>
<reference evidence="7 8" key="1">
    <citation type="submission" date="2019-09" db="EMBL/GenBank/DDBJ databases">
        <title>Goodfellowia gen. nov., a new genus of the Pseudonocardineae related to Actinoalloteichus, containing Goodfellowia coeruleoviolacea gen. nov., comb. nov. gen. nov., comb. nov.</title>
        <authorList>
            <person name="Labeda D."/>
        </authorList>
    </citation>
    <scope>NUCLEOTIDE SEQUENCE [LARGE SCALE GENOMIC DNA]</scope>
    <source>
        <strain evidence="7 8">AN110305</strain>
    </source>
</reference>
<dbReference type="OrthoDB" id="9803842at2"/>
<gene>
    <name evidence="7" type="ORF">F0L68_15680</name>
</gene>
<name>A0A5B2XF42_9PSEU</name>
<dbReference type="NCBIfam" id="TIGR02050">
    <property type="entry name" value="gshA_cyan_rel"/>
    <property type="match status" value="1"/>
</dbReference>
<comment type="similarity">
    <text evidence="5">Belongs to the glutamate--cysteine ligase type 2 family. YbdK subfamily.</text>
</comment>
<reference evidence="7 8" key="2">
    <citation type="submission" date="2019-09" db="EMBL/GenBank/DDBJ databases">
        <authorList>
            <person name="Jin C."/>
        </authorList>
    </citation>
    <scope>NUCLEOTIDE SEQUENCE [LARGE SCALE GENOMIC DNA]</scope>
    <source>
        <strain evidence="7 8">AN110305</strain>
    </source>
</reference>
<comment type="function">
    <text evidence="5">ATP-dependent carboxylate-amine ligase which exhibits weak glutamate--cysteine ligase activity.</text>
</comment>
<proteinExistence type="inferred from homology"/>
<dbReference type="EC" id="6.3.2.2" evidence="5"/>
<sequence length="381" mass="40815">MSEAEVANVGRPLPQPRPSSDDQLSIGVEEEFLLVDPDTRNITPVAPSVLAAAGERIFGLQPEITTFQVETATPVCRTMSELREHLVLSRRTLAGVAGEQGARLVASGTPVLGRVRPAPLTPNPRYERMAEVYGTLAGGMIICGCHVHIGVPDDDTGVRISNHLRAWLPTLLAISVNSPFWGEHDTGYASWRYLVWARWPSAGPPPWFDSAEDYHAALGSLLDSGAAMDRGMLYWDVRLSANHPTVELRVCDVAGTVDEAVLIAALGRAIAGMALFGTEAAAAPPPHVLRAALWRSAKDGLEGAGVDPRTGKLVPAAALVKHLMTWARPALEASGDFELVSSSVDRMLMDGSAAQRQRNAFRTRGRLSDVVDLLTAQTAGE</sequence>
<keyword evidence="3 5" id="KW-0067">ATP-binding</keyword>
<feature type="region of interest" description="Disordered" evidence="6">
    <location>
        <begin position="1"/>
        <end position="23"/>
    </location>
</feature>
<evidence type="ECO:0000313" key="7">
    <source>
        <dbReference type="EMBL" id="KAA2261689.1"/>
    </source>
</evidence>
<keyword evidence="1 5" id="KW-0436">Ligase</keyword>
<dbReference type="Proteomes" id="UP000323454">
    <property type="component" value="Unassembled WGS sequence"/>
</dbReference>
<evidence type="ECO:0000256" key="1">
    <source>
        <dbReference type="ARBA" id="ARBA00022598"/>
    </source>
</evidence>
<dbReference type="Pfam" id="PF04107">
    <property type="entry name" value="GCS2"/>
    <property type="match status" value="1"/>
</dbReference>
<dbReference type="PANTHER" id="PTHR36510">
    <property type="entry name" value="GLUTAMATE--CYSTEINE LIGASE 2-RELATED"/>
    <property type="match status" value="1"/>
</dbReference>
<protein>
    <recommendedName>
        <fullName evidence="5">Putative glutamate--cysteine ligase 2</fullName>
        <ecNumber evidence="5">6.3.2.2</ecNumber>
    </recommendedName>
    <alternativeName>
        <fullName evidence="5">Gamma-glutamylcysteine synthetase 2</fullName>
        <shortName evidence="5">GCS 2</shortName>
        <shortName evidence="5">Gamma-GCS 2</shortName>
    </alternativeName>
</protein>
<evidence type="ECO:0000256" key="6">
    <source>
        <dbReference type="SAM" id="MobiDB-lite"/>
    </source>
</evidence>
<dbReference type="PANTHER" id="PTHR36510:SF1">
    <property type="entry name" value="GLUTAMATE--CYSTEINE LIGASE 2-RELATED"/>
    <property type="match status" value="1"/>
</dbReference>
<keyword evidence="2 5" id="KW-0547">Nucleotide-binding</keyword>
<evidence type="ECO:0000256" key="5">
    <source>
        <dbReference type="HAMAP-Rule" id="MF_01609"/>
    </source>
</evidence>
<dbReference type="NCBIfam" id="NF010041">
    <property type="entry name" value="PRK13517.1-1"/>
    <property type="match status" value="1"/>
</dbReference>
<evidence type="ECO:0000256" key="4">
    <source>
        <dbReference type="ARBA" id="ARBA00048819"/>
    </source>
</evidence>
<dbReference type="InterPro" id="IPR011793">
    <property type="entry name" value="YbdK"/>
</dbReference>
<dbReference type="EMBL" id="VUOB01000026">
    <property type="protein sequence ID" value="KAA2261689.1"/>
    <property type="molecule type" value="Genomic_DNA"/>
</dbReference>
<dbReference type="InterPro" id="IPR050141">
    <property type="entry name" value="GCL_type2/YbdK_subfam"/>
</dbReference>
<evidence type="ECO:0000256" key="2">
    <source>
        <dbReference type="ARBA" id="ARBA00022741"/>
    </source>
</evidence>
<dbReference type="RefSeq" id="WP_149850310.1">
    <property type="nucleotide sequence ID" value="NZ_VUOB01000026.1"/>
</dbReference>
<dbReference type="InterPro" id="IPR006336">
    <property type="entry name" value="GCS2"/>
</dbReference>
<dbReference type="AlphaFoldDB" id="A0A5B2XF42"/>
<dbReference type="SUPFAM" id="SSF55931">
    <property type="entry name" value="Glutamine synthetase/guanido kinase"/>
    <property type="match status" value="1"/>
</dbReference>
<evidence type="ECO:0000256" key="3">
    <source>
        <dbReference type="ARBA" id="ARBA00022840"/>
    </source>
</evidence>
<keyword evidence="8" id="KW-1185">Reference proteome</keyword>
<dbReference type="GO" id="GO:0005524">
    <property type="term" value="F:ATP binding"/>
    <property type="evidence" value="ECO:0007669"/>
    <property type="project" value="UniProtKB-KW"/>
</dbReference>
<accession>A0A5B2XF42</accession>